<dbReference type="Proteomes" id="UP000002593">
    <property type="component" value="Chromosome"/>
</dbReference>
<organism evidence="1 2">
    <name type="scientific">Hyperthermus butylicus (strain DSM 5456 / JCM 9403 / PLM1-5)</name>
    <dbReference type="NCBI Taxonomy" id="415426"/>
    <lineage>
        <taxon>Archaea</taxon>
        <taxon>Thermoproteota</taxon>
        <taxon>Thermoprotei</taxon>
        <taxon>Desulfurococcales</taxon>
        <taxon>Pyrodictiaceae</taxon>
        <taxon>Hyperthermus</taxon>
    </lineage>
</organism>
<accession>A2BMR7</accession>
<dbReference type="STRING" id="415426.Hbut_1454"/>
<proteinExistence type="predicted"/>
<dbReference type="GeneID" id="4782621"/>
<gene>
    <name evidence="1" type="ordered locus">Hbut_1454</name>
</gene>
<dbReference type="EnsemblBacteria" id="ABM81278">
    <property type="protein sequence ID" value="ABM81278"/>
    <property type="gene ID" value="Hbut_1454"/>
</dbReference>
<dbReference type="EMBL" id="CP000493">
    <property type="protein sequence ID" value="ABM81278.1"/>
    <property type="molecule type" value="Genomic_DNA"/>
</dbReference>
<dbReference type="HOGENOM" id="CLU_1431623_0_0_2"/>
<evidence type="ECO:0000313" key="1">
    <source>
        <dbReference type="EMBL" id="ABM81278.1"/>
    </source>
</evidence>
<reference evidence="1 2" key="1">
    <citation type="journal article" date="2007" name="Archaea">
        <title>The genome of Hyperthermus butylicus: a sulfur-reducing, peptide fermenting, neutrophilic Crenarchaeote growing up to 108 degrees C.</title>
        <authorList>
            <person name="Brugger K."/>
            <person name="Chen L."/>
            <person name="Stark M."/>
            <person name="Zibat A."/>
            <person name="Redder P."/>
            <person name="Ruepp A."/>
            <person name="Awayez M."/>
            <person name="She Q."/>
            <person name="Garrett R.A."/>
            <person name="Klenk H.P."/>
        </authorList>
    </citation>
    <scope>NUCLEOTIDE SEQUENCE [LARGE SCALE GENOMIC DNA]</scope>
    <source>
        <strain evidence="2">DSM 5456 / JCM 9403 / PLM1-5</strain>
    </source>
</reference>
<name>A2BMR7_HYPBU</name>
<dbReference type="RefSeq" id="WP_011822596.1">
    <property type="nucleotide sequence ID" value="NC_008818.1"/>
</dbReference>
<sequence length="189" mass="20421">MSSTPPGGPTGSCLEALAEAVCGSECATGLACTALRRAVGAYGAGDVFCLYSRLRLAFEAAVQYAYYWLQGLEWEKALARIRHRSRFAASFTATMIKELRGVHGSRKRWLLHIYLSLGAWLHPSIELHEANGEPLLDEELVGEVLDAIAYTLLVAGCSLPGLEDKTMGCGFEKTGRLLARRSGSVKGNV</sequence>
<keyword evidence="2" id="KW-1185">Reference proteome</keyword>
<dbReference type="KEGG" id="hbu:Hbut_1454"/>
<dbReference type="AlphaFoldDB" id="A2BMR7"/>
<dbReference type="eggNOG" id="arCOG07746">
    <property type="taxonomic scope" value="Archaea"/>
</dbReference>
<protein>
    <submittedName>
        <fullName evidence="1">Uncharacterized protein</fullName>
    </submittedName>
</protein>
<evidence type="ECO:0000313" key="2">
    <source>
        <dbReference type="Proteomes" id="UP000002593"/>
    </source>
</evidence>